<evidence type="ECO:0000313" key="2">
    <source>
        <dbReference type="EMBL" id="GKV52888.1"/>
    </source>
</evidence>
<name>A0AAV5MSC0_9ROSI</name>
<evidence type="ECO:0000256" key="1">
    <source>
        <dbReference type="SAM" id="MobiDB-lite"/>
    </source>
</evidence>
<sequence>MDSYMVKRDSSSVKTPLKYSSMEKALIDKGFRRSSIASIFSIVDNCQVQGASLEGQEPRATSKSRSSNTSHFIWL</sequence>
<dbReference type="Proteomes" id="UP001054252">
    <property type="component" value="Unassembled WGS sequence"/>
</dbReference>
<feature type="region of interest" description="Disordered" evidence="1">
    <location>
        <begin position="53"/>
        <end position="75"/>
    </location>
</feature>
<dbReference type="EMBL" id="BPVZ01000905">
    <property type="protein sequence ID" value="GKV52888.1"/>
    <property type="molecule type" value="Genomic_DNA"/>
</dbReference>
<gene>
    <name evidence="2" type="ORF">SLEP1_g59443</name>
</gene>
<organism evidence="2 3">
    <name type="scientific">Rubroshorea leprosula</name>
    <dbReference type="NCBI Taxonomy" id="152421"/>
    <lineage>
        <taxon>Eukaryota</taxon>
        <taxon>Viridiplantae</taxon>
        <taxon>Streptophyta</taxon>
        <taxon>Embryophyta</taxon>
        <taxon>Tracheophyta</taxon>
        <taxon>Spermatophyta</taxon>
        <taxon>Magnoliopsida</taxon>
        <taxon>eudicotyledons</taxon>
        <taxon>Gunneridae</taxon>
        <taxon>Pentapetalae</taxon>
        <taxon>rosids</taxon>
        <taxon>malvids</taxon>
        <taxon>Malvales</taxon>
        <taxon>Dipterocarpaceae</taxon>
        <taxon>Rubroshorea</taxon>
    </lineage>
</organism>
<evidence type="ECO:0000313" key="3">
    <source>
        <dbReference type="Proteomes" id="UP001054252"/>
    </source>
</evidence>
<proteinExistence type="predicted"/>
<feature type="compositionally biased region" description="Polar residues" evidence="1">
    <location>
        <begin position="59"/>
        <end position="75"/>
    </location>
</feature>
<keyword evidence="3" id="KW-1185">Reference proteome</keyword>
<accession>A0AAV5MSC0</accession>
<protein>
    <submittedName>
        <fullName evidence="2">Uncharacterized protein</fullName>
    </submittedName>
</protein>
<comment type="caution">
    <text evidence="2">The sequence shown here is derived from an EMBL/GenBank/DDBJ whole genome shotgun (WGS) entry which is preliminary data.</text>
</comment>
<dbReference type="AlphaFoldDB" id="A0AAV5MSC0"/>
<reference evidence="2 3" key="1">
    <citation type="journal article" date="2021" name="Commun. Biol.">
        <title>The genome of Shorea leprosula (Dipterocarpaceae) highlights the ecological relevance of drought in aseasonal tropical rainforests.</title>
        <authorList>
            <person name="Ng K.K.S."/>
            <person name="Kobayashi M.J."/>
            <person name="Fawcett J.A."/>
            <person name="Hatakeyama M."/>
            <person name="Paape T."/>
            <person name="Ng C.H."/>
            <person name="Ang C.C."/>
            <person name="Tnah L.H."/>
            <person name="Lee C.T."/>
            <person name="Nishiyama T."/>
            <person name="Sese J."/>
            <person name="O'Brien M.J."/>
            <person name="Copetti D."/>
            <person name="Mohd Noor M.I."/>
            <person name="Ong R.C."/>
            <person name="Putra M."/>
            <person name="Sireger I.Z."/>
            <person name="Indrioko S."/>
            <person name="Kosugi Y."/>
            <person name="Izuno A."/>
            <person name="Isagi Y."/>
            <person name="Lee S.L."/>
            <person name="Shimizu K.K."/>
        </authorList>
    </citation>
    <scope>NUCLEOTIDE SEQUENCE [LARGE SCALE GENOMIC DNA]</scope>
    <source>
        <strain evidence="2">214</strain>
    </source>
</reference>